<keyword evidence="7" id="KW-1185">Reference proteome</keyword>
<dbReference type="Proteomes" id="UP001501470">
    <property type="component" value="Unassembled WGS sequence"/>
</dbReference>
<protein>
    <submittedName>
        <fullName evidence="6">Uncharacterized protein</fullName>
    </submittedName>
</protein>
<organism evidence="6 7">
    <name type="scientific">Dactylosporangium maewongense</name>
    <dbReference type="NCBI Taxonomy" id="634393"/>
    <lineage>
        <taxon>Bacteria</taxon>
        <taxon>Bacillati</taxon>
        <taxon>Actinomycetota</taxon>
        <taxon>Actinomycetes</taxon>
        <taxon>Micromonosporales</taxon>
        <taxon>Micromonosporaceae</taxon>
        <taxon>Dactylosporangium</taxon>
    </lineage>
</organism>
<keyword evidence="3 5" id="KW-1133">Transmembrane helix</keyword>
<proteinExistence type="predicted"/>
<evidence type="ECO:0000256" key="1">
    <source>
        <dbReference type="ARBA" id="ARBA00004141"/>
    </source>
</evidence>
<evidence type="ECO:0000256" key="3">
    <source>
        <dbReference type="ARBA" id="ARBA00022989"/>
    </source>
</evidence>
<gene>
    <name evidence="6" type="ORF">GCM10009827_119880</name>
</gene>
<dbReference type="RefSeq" id="WP_344515951.1">
    <property type="nucleotide sequence ID" value="NZ_BAAAQD010000072.1"/>
</dbReference>
<accession>A0ABN2DL47</accession>
<evidence type="ECO:0000256" key="4">
    <source>
        <dbReference type="ARBA" id="ARBA00023136"/>
    </source>
</evidence>
<feature type="transmembrane region" description="Helical" evidence="5">
    <location>
        <begin position="20"/>
        <end position="44"/>
    </location>
</feature>
<name>A0ABN2DL47_9ACTN</name>
<dbReference type="EMBL" id="BAAAQD010000072">
    <property type="protein sequence ID" value="GAA1578137.1"/>
    <property type="molecule type" value="Genomic_DNA"/>
</dbReference>
<comment type="caution">
    <text evidence="6">The sequence shown here is derived from an EMBL/GenBank/DDBJ whole genome shotgun (WGS) entry which is preliminary data.</text>
</comment>
<evidence type="ECO:0000313" key="7">
    <source>
        <dbReference type="Proteomes" id="UP001501470"/>
    </source>
</evidence>
<sequence>MAYRPWDRDGAGGQTFAYPVMMAGSILTIIPMAIVLVVFQHFFVRGVAQSGVER</sequence>
<dbReference type="SUPFAM" id="SSF161098">
    <property type="entry name" value="MetI-like"/>
    <property type="match status" value="1"/>
</dbReference>
<keyword evidence="4 5" id="KW-0472">Membrane</keyword>
<keyword evidence="2 5" id="KW-0812">Transmembrane</keyword>
<evidence type="ECO:0000313" key="6">
    <source>
        <dbReference type="EMBL" id="GAA1578137.1"/>
    </source>
</evidence>
<comment type="subcellular location">
    <subcellularLocation>
        <location evidence="1">Membrane</location>
        <topology evidence="1">Multi-pass membrane protein</topology>
    </subcellularLocation>
</comment>
<dbReference type="InterPro" id="IPR035906">
    <property type="entry name" value="MetI-like_sf"/>
</dbReference>
<evidence type="ECO:0000256" key="2">
    <source>
        <dbReference type="ARBA" id="ARBA00022692"/>
    </source>
</evidence>
<evidence type="ECO:0000256" key="5">
    <source>
        <dbReference type="SAM" id="Phobius"/>
    </source>
</evidence>
<reference evidence="6 7" key="1">
    <citation type="journal article" date="2019" name="Int. J. Syst. Evol. Microbiol.">
        <title>The Global Catalogue of Microorganisms (GCM) 10K type strain sequencing project: providing services to taxonomists for standard genome sequencing and annotation.</title>
        <authorList>
            <consortium name="The Broad Institute Genomics Platform"/>
            <consortium name="The Broad Institute Genome Sequencing Center for Infectious Disease"/>
            <person name="Wu L."/>
            <person name="Ma J."/>
        </authorList>
    </citation>
    <scope>NUCLEOTIDE SEQUENCE [LARGE SCALE GENOMIC DNA]</scope>
    <source>
        <strain evidence="6 7">JCM 15933</strain>
    </source>
</reference>